<feature type="binding site" description="in other chain" evidence="14">
    <location>
        <begin position="590"/>
        <end position="592"/>
    </location>
    <ligand>
        <name>beta-D-fructose 2,6-bisphosphate</name>
        <dbReference type="ChEBI" id="CHEBI:58579"/>
        <note>allosteric activator; ligand shared between dimeric partners</note>
    </ligand>
</feature>
<gene>
    <name evidence="17" type="primary">Pfkm</name>
</gene>
<evidence type="ECO:0000256" key="5">
    <source>
        <dbReference type="ARBA" id="ARBA00022533"/>
    </source>
</evidence>
<evidence type="ECO:0000256" key="8">
    <source>
        <dbReference type="ARBA" id="ARBA00022741"/>
    </source>
</evidence>
<dbReference type="FunFam" id="3.40.50.460:FF:000003">
    <property type="entry name" value="ATP-dependent 6-phosphofructokinase"/>
    <property type="match status" value="1"/>
</dbReference>
<dbReference type="EC" id="2.7.1.11" evidence="14"/>
<dbReference type="GO" id="GO:0046872">
    <property type="term" value="F:metal ion binding"/>
    <property type="evidence" value="ECO:0007669"/>
    <property type="project" value="UniProtKB-KW"/>
</dbReference>
<name>A0A6F9DNT4_9ASCI</name>
<evidence type="ECO:0000256" key="13">
    <source>
        <dbReference type="ARBA" id="ARBA00048070"/>
    </source>
</evidence>
<comment type="caution">
    <text evidence="14">Lacks conserved residue(s) required for the propagation of feature annotation.</text>
</comment>
<dbReference type="GO" id="GO:0042802">
    <property type="term" value="F:identical protein binding"/>
    <property type="evidence" value="ECO:0007669"/>
    <property type="project" value="TreeGrafter"/>
</dbReference>
<keyword evidence="5 14" id="KW-0021">Allosteric enzyme</keyword>
<dbReference type="InterPro" id="IPR009161">
    <property type="entry name" value="6-Pfructokinase_euk"/>
</dbReference>
<dbReference type="PROSITE" id="PS00433">
    <property type="entry name" value="PHOSPHOFRUCTOKINASE"/>
    <property type="match status" value="2"/>
</dbReference>
<feature type="binding site" evidence="14">
    <location>
        <begin position="100"/>
        <end position="101"/>
    </location>
    <ligand>
        <name>ATP</name>
        <dbReference type="ChEBI" id="CHEBI:30616"/>
    </ligand>
</feature>
<dbReference type="InterPro" id="IPR015912">
    <property type="entry name" value="Phosphofructokinase_CS"/>
</dbReference>
<feature type="region of interest" description="C-terminal regulatory PFK domain 2" evidence="14">
    <location>
        <begin position="418"/>
        <end position="784"/>
    </location>
</feature>
<comment type="activity regulation">
    <text evidence="14">Allosterically activated by ADP, AMP, or fructose 2,6-bisphosphate, and allosterically inhibited by ATP or citrate.</text>
</comment>
<dbReference type="GO" id="GO:0005524">
    <property type="term" value="F:ATP binding"/>
    <property type="evidence" value="ECO:0007669"/>
    <property type="project" value="UniProtKB-KW"/>
</dbReference>
<feature type="region of interest" description="N-terminal catalytic PFK domain 1" evidence="14">
    <location>
        <begin position="1"/>
        <end position="402"/>
    </location>
</feature>
<dbReference type="GO" id="GO:0006002">
    <property type="term" value="P:fructose 6-phosphate metabolic process"/>
    <property type="evidence" value="ECO:0007669"/>
    <property type="project" value="InterPro"/>
</dbReference>
<comment type="similarity">
    <text evidence="15">Belongs to the phosphofructokinase type A (PFKA) family. ATP-dependent PFK group I subfamily. Eukaryotic two domain clade "E" sub-subfamily.</text>
</comment>
<feature type="domain" description="Phosphofructokinase" evidence="16">
    <location>
        <begin position="30"/>
        <end position="335"/>
    </location>
</feature>
<dbReference type="AlphaFoldDB" id="A0A6F9DNT4"/>
<keyword evidence="12 14" id="KW-0324">Glycolysis</keyword>
<keyword evidence="4 14" id="KW-0963">Cytoplasm</keyword>
<evidence type="ECO:0000259" key="16">
    <source>
        <dbReference type="Pfam" id="PF00365"/>
    </source>
</evidence>
<feature type="binding site" evidence="14">
    <location>
        <position position="213"/>
    </location>
    <ligand>
        <name>substrate</name>
        <note>ligand shared between dimeric partners</note>
    </ligand>
</feature>
<feature type="domain" description="Phosphofructokinase" evidence="16">
    <location>
        <begin position="418"/>
        <end position="701"/>
    </location>
</feature>
<feature type="binding site" evidence="14">
    <location>
        <begin position="130"/>
        <end position="133"/>
    </location>
    <ligand>
        <name>ATP</name>
        <dbReference type="ChEBI" id="CHEBI:30616"/>
    </ligand>
</feature>
<keyword evidence="8 14" id="KW-0547">Nucleotide-binding</keyword>
<dbReference type="FunFam" id="3.40.50.450:FF:000043">
    <property type="entry name" value="ATP-dependent 6-phosphofructokinase, platelet type"/>
    <property type="match status" value="1"/>
</dbReference>
<sequence>MAEHEHEHEHRRLERTRSTSRSFMGFGRAIGVFTSGGDSQGMNAAVRAVVRMGMTCGAKVFLIHEGYQGMVDGGENIKEAAWDSVSGILQLGGTVIGSARCKDFRQREGRLKAACNLVTHGITNICAIGGDGSLTGANLFREEWPSLLEELVQNDKITKEQQIKHSHLNIVGLVGSIDNDFCGTDMTIGADSALHRIVDCVDAISTTAVSHQRAFVLEVMGRHCGYLALVTGLACGADWIFIPEHPPGDDWEEKMCQRLNNARMWGNRLNVIIVSEGAIDCHGKPITSQQVKDAICRKLDIDTRITVLGHVQRGGSPSAFDRILGTRMGAEAVLALLEATPDTPAYVVSLDGNQAVRVPLMECVKKTQEVQKAMDNLDFDRAAKLRGRTFQGNLEIYKKLGAMSKAQSDSCKSSNPFNIAVMNVGAPAAGMNAAVRSAVRTCLYNGYNALAVHNGYEGLANDMVEEFCWMNVSHWESLGGSNLGTKRTLPSQCGIDKIAEVIKRRKIHGIICIGGFEAYQGAIELEEARSTFVDLHIPIVLLAATISNNVPGSDMSIGCDTGLNAVCETCDRIKMSASGTKRRTFVLETMGGYCGYLATMSGLAAGADAAYIFEEKFTIKDLQMNINHLRNKMRGRIQRGLVLRNEKANENFSTDFIHRLYSEEGKNVFDCRVNVLGHMQQGGVPSPFDRNYATKSAAKAAFWTMEKIANGNTDGVVKCTGHNTVCLLGMKRRQMVFQPVHDLKEETDFKHRIPNTQWWMQLRPLLRIMAHYSDDTAVYETDLV</sequence>
<dbReference type="NCBIfam" id="TIGR02478">
    <property type="entry name" value="6PF1K_euk"/>
    <property type="match status" value="1"/>
</dbReference>
<evidence type="ECO:0000256" key="6">
    <source>
        <dbReference type="ARBA" id="ARBA00022679"/>
    </source>
</evidence>
<dbReference type="GO" id="GO:0070095">
    <property type="term" value="F:fructose-6-phosphate binding"/>
    <property type="evidence" value="ECO:0007669"/>
    <property type="project" value="TreeGrafter"/>
</dbReference>
<protein>
    <recommendedName>
        <fullName evidence="14">ATP-dependent 6-phosphofructokinase</fullName>
        <shortName evidence="14">ATP-PFK</shortName>
        <shortName evidence="14">Phosphofructokinase</shortName>
        <ecNumber evidence="14">2.7.1.11</ecNumber>
    </recommendedName>
    <alternativeName>
        <fullName evidence="14">Phosphohexokinase</fullName>
    </alternativeName>
</protein>
<comment type="function">
    <text evidence="14">Catalyzes the phosphorylation of D-fructose 6-phosphate to fructose 1,6-bisphosphate by ATP, the first committing step of glycolysis.</text>
</comment>
<feature type="binding site" description="in other chain" evidence="14">
    <location>
        <begin position="220"/>
        <end position="222"/>
    </location>
    <ligand>
        <name>substrate</name>
        <note>ligand shared between dimeric partners</note>
    </ligand>
</feature>
<evidence type="ECO:0000313" key="17">
    <source>
        <dbReference type="EMBL" id="CAB3264799.1"/>
    </source>
</evidence>
<dbReference type="EMBL" id="LR788937">
    <property type="protein sequence ID" value="CAB3264799.1"/>
    <property type="molecule type" value="mRNA"/>
</dbReference>
<organism evidence="17">
    <name type="scientific">Phallusia mammillata</name>
    <dbReference type="NCBI Taxonomy" id="59560"/>
    <lineage>
        <taxon>Eukaryota</taxon>
        <taxon>Metazoa</taxon>
        <taxon>Chordata</taxon>
        <taxon>Tunicata</taxon>
        <taxon>Ascidiacea</taxon>
        <taxon>Phlebobranchia</taxon>
        <taxon>Ascidiidae</taxon>
        <taxon>Phallusia</taxon>
    </lineage>
</organism>
<feature type="binding site" evidence="14">
    <location>
        <position position="583"/>
    </location>
    <ligand>
        <name>beta-D-fructose 2,6-bisphosphate</name>
        <dbReference type="ChEBI" id="CHEBI:58579"/>
        <note>allosteric activator; ligand shared between dimeric partners</note>
    </ligand>
</feature>
<dbReference type="HAMAP" id="MF_03184">
    <property type="entry name" value="Phosphofructokinase_I_E"/>
    <property type="match status" value="1"/>
</dbReference>
<comment type="cofactor">
    <cofactor evidence="1 14">
        <name>Mg(2+)</name>
        <dbReference type="ChEBI" id="CHEBI:18420"/>
    </cofactor>
</comment>
<evidence type="ECO:0000256" key="1">
    <source>
        <dbReference type="ARBA" id="ARBA00001946"/>
    </source>
</evidence>
<evidence type="ECO:0000256" key="2">
    <source>
        <dbReference type="ARBA" id="ARBA00004496"/>
    </source>
</evidence>
<dbReference type="InterPro" id="IPR035966">
    <property type="entry name" value="PKF_sf"/>
</dbReference>
<dbReference type="Pfam" id="PF00365">
    <property type="entry name" value="PFK"/>
    <property type="match status" value="2"/>
</dbReference>
<comment type="catalytic activity">
    <reaction evidence="13 14 15">
        <text>beta-D-fructose 6-phosphate + ATP = beta-D-fructose 1,6-bisphosphate + ADP + H(+)</text>
        <dbReference type="Rhea" id="RHEA:16109"/>
        <dbReference type="ChEBI" id="CHEBI:15378"/>
        <dbReference type="ChEBI" id="CHEBI:30616"/>
        <dbReference type="ChEBI" id="CHEBI:32966"/>
        <dbReference type="ChEBI" id="CHEBI:57634"/>
        <dbReference type="ChEBI" id="CHEBI:456216"/>
        <dbReference type="EC" id="2.7.1.11"/>
    </reaction>
</comment>
<feature type="binding site" evidence="14">
    <location>
        <position position="37"/>
    </location>
    <ligand>
        <name>ATP</name>
        <dbReference type="ChEBI" id="CHEBI:30616"/>
    </ligand>
</feature>
<feature type="binding site" evidence="14">
    <location>
        <position position="672"/>
    </location>
    <ligand>
        <name>beta-D-fructose 2,6-bisphosphate</name>
        <dbReference type="ChEBI" id="CHEBI:58579"/>
        <note>allosteric activator; ligand shared between dimeric partners</note>
    </ligand>
</feature>
<keyword evidence="7 14" id="KW-0479">Metal-binding</keyword>
<dbReference type="SUPFAM" id="SSF53784">
    <property type="entry name" value="Phosphofructokinase"/>
    <property type="match status" value="2"/>
</dbReference>
<evidence type="ECO:0000256" key="14">
    <source>
        <dbReference type="HAMAP-Rule" id="MF_03184"/>
    </source>
</evidence>
<dbReference type="FunFam" id="3.40.50.460:FF:000001">
    <property type="entry name" value="ATP-dependent 6-phosphofructokinase"/>
    <property type="match status" value="1"/>
</dbReference>
<feature type="binding site" evidence="14">
    <location>
        <position position="131"/>
    </location>
    <ligand>
        <name>Mg(2+)</name>
        <dbReference type="ChEBI" id="CHEBI:18420"/>
        <note>catalytic</note>
    </ligand>
</feature>
<dbReference type="PIRSF" id="PIRSF000533">
    <property type="entry name" value="ATP_PFK_euk"/>
    <property type="match status" value="1"/>
</dbReference>
<dbReference type="UniPathway" id="UPA00109">
    <property type="reaction ID" value="UER00182"/>
</dbReference>
<feature type="binding site" evidence="14">
    <location>
        <position position="304"/>
    </location>
    <ligand>
        <name>substrate</name>
        <note>ligand shared between dimeric partners</note>
    </ligand>
</feature>
<keyword evidence="9 14" id="KW-0418">Kinase</keyword>
<dbReference type="GO" id="GO:0061621">
    <property type="term" value="P:canonical glycolysis"/>
    <property type="evidence" value="ECO:0007669"/>
    <property type="project" value="TreeGrafter"/>
</dbReference>
<dbReference type="GO" id="GO:0016208">
    <property type="term" value="F:AMP binding"/>
    <property type="evidence" value="ECO:0007669"/>
    <property type="project" value="TreeGrafter"/>
</dbReference>
<accession>A0A6F9DNT4</accession>
<evidence type="ECO:0000256" key="7">
    <source>
        <dbReference type="ARBA" id="ARBA00022723"/>
    </source>
</evidence>
<feature type="binding site" description="in other chain" evidence="14">
    <location>
        <position position="276"/>
    </location>
    <ligand>
        <name>substrate</name>
        <note>ligand shared between dimeric partners</note>
    </ligand>
</feature>
<feature type="binding site" description="in other chain" evidence="14">
    <location>
        <position position="646"/>
    </location>
    <ligand>
        <name>beta-D-fructose 2,6-bisphosphate</name>
        <dbReference type="ChEBI" id="CHEBI:58579"/>
        <note>allosteric activator; ligand shared between dimeric partners</note>
    </ligand>
</feature>
<comment type="subunit">
    <text evidence="14">Homotetramer.</text>
</comment>
<comment type="similarity">
    <text evidence="14">Belongs to the phosphofructokinase type A (PFKA) family. ATP-dependent PFK group I subfamily. Eukaryotic two domain clade 'E' sub-subfamily.</text>
</comment>
<feature type="binding site" description="in other chain" evidence="14">
    <location>
        <begin position="678"/>
        <end position="681"/>
    </location>
    <ligand>
        <name>beta-D-fructose 2,6-bisphosphate</name>
        <dbReference type="ChEBI" id="CHEBI:58579"/>
        <note>allosteric activator; ligand shared between dimeric partners</note>
    </ligand>
</feature>
<feature type="binding site" description="in other chain" evidence="14">
    <location>
        <position position="487"/>
    </location>
    <ligand>
        <name>beta-D-fructose 2,6-bisphosphate</name>
        <dbReference type="ChEBI" id="CHEBI:58579"/>
        <note>allosteric activator; ligand shared between dimeric partners</note>
    </ligand>
</feature>
<evidence type="ECO:0000256" key="10">
    <source>
        <dbReference type="ARBA" id="ARBA00022840"/>
    </source>
</evidence>
<comment type="subcellular location">
    <subcellularLocation>
        <location evidence="2 14">Cytoplasm</location>
    </subcellularLocation>
</comment>
<dbReference type="GO" id="GO:0048029">
    <property type="term" value="F:monosaccharide binding"/>
    <property type="evidence" value="ECO:0007669"/>
    <property type="project" value="TreeGrafter"/>
</dbReference>
<evidence type="ECO:0000256" key="4">
    <source>
        <dbReference type="ARBA" id="ARBA00022490"/>
    </source>
</evidence>
<reference evidence="17" key="1">
    <citation type="submission" date="2020-04" db="EMBL/GenBank/DDBJ databases">
        <authorList>
            <person name="Neveu A P."/>
        </authorList>
    </citation>
    <scope>NUCLEOTIDE SEQUENCE</scope>
    <source>
        <tissue evidence="17">Whole embryo</tissue>
    </source>
</reference>
<evidence type="ECO:0000256" key="9">
    <source>
        <dbReference type="ARBA" id="ARBA00022777"/>
    </source>
</evidence>
<keyword evidence="11 14" id="KW-0460">Magnesium</keyword>
<dbReference type="GO" id="GO:0030388">
    <property type="term" value="P:fructose 1,6-bisphosphate metabolic process"/>
    <property type="evidence" value="ECO:0007669"/>
    <property type="project" value="TreeGrafter"/>
</dbReference>
<dbReference type="InterPro" id="IPR000023">
    <property type="entry name" value="Phosphofructokinase_dom"/>
</dbReference>
<dbReference type="GO" id="GO:0003872">
    <property type="term" value="F:6-phosphofructokinase activity"/>
    <property type="evidence" value="ECO:0007669"/>
    <property type="project" value="UniProtKB-UniRule"/>
</dbReference>
<feature type="active site" description="Proton acceptor" evidence="14">
    <location>
        <position position="178"/>
    </location>
</feature>
<feature type="binding site" description="in other chain" evidence="14">
    <location>
        <position position="752"/>
    </location>
    <ligand>
        <name>beta-D-fructose 2,6-bisphosphate</name>
        <dbReference type="ChEBI" id="CHEBI:58579"/>
        <note>allosteric activator; ligand shared between dimeric partners</note>
    </ligand>
</feature>
<evidence type="ECO:0000256" key="3">
    <source>
        <dbReference type="ARBA" id="ARBA00004679"/>
    </source>
</evidence>
<feature type="binding site" description="in other chain" evidence="14">
    <location>
        <begin position="545"/>
        <end position="549"/>
    </location>
    <ligand>
        <name>beta-D-fructose 2,6-bisphosphate</name>
        <dbReference type="ChEBI" id="CHEBI:58579"/>
        <note>allosteric activator; ligand shared between dimeric partners</note>
    </ligand>
</feature>
<feature type="binding site" description="in other chain" evidence="14">
    <location>
        <begin position="310"/>
        <end position="313"/>
    </location>
    <ligand>
        <name>substrate</name>
        <note>ligand shared between dimeric partners</note>
    </ligand>
</feature>
<dbReference type="FunFam" id="3.40.50.450:FF:000064">
    <property type="entry name" value="Phosphofructokinase, platelet b"/>
    <property type="match status" value="1"/>
</dbReference>
<comment type="pathway">
    <text evidence="3 14 15">Carbohydrate degradation; glycolysis; D-glyceraldehyde 3-phosphate and glycerone phosphate from D-glucose: step 3/4.</text>
</comment>
<keyword evidence="10 14" id="KW-0067">ATP-binding</keyword>
<evidence type="ECO:0000256" key="11">
    <source>
        <dbReference type="ARBA" id="ARBA00022842"/>
    </source>
</evidence>
<dbReference type="InterPro" id="IPR022953">
    <property type="entry name" value="ATP_PFK"/>
</dbReference>
<dbReference type="Gene3D" id="3.40.50.450">
    <property type="match status" value="2"/>
</dbReference>
<feature type="binding site" description="in other chain" evidence="14">
    <location>
        <begin position="176"/>
        <end position="178"/>
    </location>
    <ligand>
        <name>substrate</name>
        <note>ligand shared between dimeric partners</note>
    </ligand>
</feature>
<evidence type="ECO:0000256" key="12">
    <source>
        <dbReference type="ARBA" id="ARBA00023152"/>
    </source>
</evidence>
<dbReference type="PRINTS" id="PR00476">
    <property type="entry name" value="PHFRCTKINASE"/>
</dbReference>
<dbReference type="Gene3D" id="3.40.50.460">
    <property type="entry name" value="Phosphofructokinase domain"/>
    <property type="match status" value="2"/>
</dbReference>
<proteinExistence type="evidence at transcript level"/>
<keyword evidence="6 14" id="KW-0808">Transferase</keyword>
<dbReference type="PANTHER" id="PTHR13697">
    <property type="entry name" value="PHOSPHOFRUCTOKINASE"/>
    <property type="match status" value="1"/>
</dbReference>
<evidence type="ECO:0000256" key="15">
    <source>
        <dbReference type="PIRNR" id="PIRNR000533"/>
    </source>
</evidence>
<dbReference type="PANTHER" id="PTHR13697:SF4">
    <property type="entry name" value="ATP-DEPENDENT 6-PHOSPHOFRUCTOKINASE"/>
    <property type="match status" value="1"/>
</dbReference>
<dbReference type="GO" id="GO:0005945">
    <property type="term" value="C:6-phosphofructokinase complex"/>
    <property type="evidence" value="ECO:0007669"/>
    <property type="project" value="TreeGrafter"/>
</dbReference>